<dbReference type="GeneID" id="20321069"/>
<gene>
    <name evidence="1" type="ORF">T265_06890</name>
</gene>
<dbReference type="Proteomes" id="UP000054324">
    <property type="component" value="Unassembled WGS sequence"/>
</dbReference>
<dbReference type="RefSeq" id="XP_009170542.1">
    <property type="nucleotide sequence ID" value="XM_009172278.1"/>
</dbReference>
<protein>
    <submittedName>
        <fullName evidence="1">Uncharacterized protein</fullName>
    </submittedName>
</protein>
<dbReference type="CTD" id="20321069"/>
<evidence type="ECO:0000313" key="1">
    <source>
        <dbReference type="EMBL" id="KER25718.1"/>
    </source>
</evidence>
<dbReference type="AlphaFoldDB" id="A0A074ZEW2"/>
<dbReference type="EMBL" id="KL596768">
    <property type="protein sequence ID" value="KER25718.1"/>
    <property type="molecule type" value="Genomic_DNA"/>
</dbReference>
<keyword evidence="2" id="KW-1185">Reference proteome</keyword>
<sequence>MVEYNTAFSWDFYSNVTMVTNKGIWAFDQLAIDLYDYSFYRTVRVKVIINYPLGFCDHYVLVSDLFCHKASNPKSQTRIRNFSAMRIFLKRVKLGPFSVEEADAVLVPNKQHAVGAAASYLKDSASSVKEAATMFQKMTMEDRR</sequence>
<dbReference type="KEGG" id="ovi:T265_06890"/>
<evidence type="ECO:0000313" key="2">
    <source>
        <dbReference type="Proteomes" id="UP000054324"/>
    </source>
</evidence>
<proteinExistence type="predicted"/>
<name>A0A074ZEW2_OPIVI</name>
<organism evidence="1 2">
    <name type="scientific">Opisthorchis viverrini</name>
    <name type="common">Southeast Asian liver fluke</name>
    <dbReference type="NCBI Taxonomy" id="6198"/>
    <lineage>
        <taxon>Eukaryota</taxon>
        <taxon>Metazoa</taxon>
        <taxon>Spiralia</taxon>
        <taxon>Lophotrochozoa</taxon>
        <taxon>Platyhelminthes</taxon>
        <taxon>Trematoda</taxon>
        <taxon>Digenea</taxon>
        <taxon>Opisthorchiida</taxon>
        <taxon>Opisthorchiata</taxon>
        <taxon>Opisthorchiidae</taxon>
        <taxon>Opisthorchis</taxon>
    </lineage>
</organism>
<accession>A0A074ZEW2</accession>
<reference evidence="1 2" key="1">
    <citation type="submission" date="2013-11" db="EMBL/GenBank/DDBJ databases">
        <title>Opisthorchis viverrini - life in the bile duct.</title>
        <authorList>
            <person name="Young N.D."/>
            <person name="Nagarajan N."/>
            <person name="Lin S.J."/>
            <person name="Korhonen P.K."/>
            <person name="Jex A.R."/>
            <person name="Hall R.S."/>
            <person name="Safavi-Hemami H."/>
            <person name="Kaewkong W."/>
            <person name="Bertrand D."/>
            <person name="Gao S."/>
            <person name="Seet Q."/>
            <person name="Wongkham S."/>
            <person name="Teh B.T."/>
            <person name="Wongkham C."/>
            <person name="Intapan P.M."/>
            <person name="Maleewong W."/>
            <person name="Yang X."/>
            <person name="Hu M."/>
            <person name="Wang Z."/>
            <person name="Hofmann A."/>
            <person name="Sternberg P.W."/>
            <person name="Tan P."/>
            <person name="Wang J."/>
            <person name="Gasser R.B."/>
        </authorList>
    </citation>
    <scope>NUCLEOTIDE SEQUENCE [LARGE SCALE GENOMIC DNA]</scope>
</reference>